<name>A0A0J8R0Z5_COCIT</name>
<protein>
    <submittedName>
        <fullName evidence="1">Uncharacterized protein</fullName>
    </submittedName>
</protein>
<dbReference type="EMBL" id="DS268164">
    <property type="protein sequence ID" value="KMU78406.1"/>
    <property type="molecule type" value="Genomic_DNA"/>
</dbReference>
<accession>A0A0J8R0Z5</accession>
<dbReference type="AlphaFoldDB" id="A0A0J8R0Z5"/>
<dbReference type="Proteomes" id="UP000054559">
    <property type="component" value="Unassembled WGS sequence"/>
</dbReference>
<organism evidence="1 2">
    <name type="scientific">Coccidioides immitis RMSCC 3703</name>
    <dbReference type="NCBI Taxonomy" id="454286"/>
    <lineage>
        <taxon>Eukaryota</taxon>
        <taxon>Fungi</taxon>
        <taxon>Dikarya</taxon>
        <taxon>Ascomycota</taxon>
        <taxon>Pezizomycotina</taxon>
        <taxon>Eurotiomycetes</taxon>
        <taxon>Eurotiomycetidae</taxon>
        <taxon>Onygenales</taxon>
        <taxon>Onygenaceae</taxon>
        <taxon>Coccidioides</taxon>
    </lineage>
</organism>
<evidence type="ECO:0000313" key="2">
    <source>
        <dbReference type="Proteomes" id="UP000054559"/>
    </source>
</evidence>
<sequence length="387" mass="44532">MAIPTLEGLPTELRIVILRNIADLSTLRSLIHGSMIYQETFHSAREAILENIIYHQYGHMGLAQAIAAVQSKGMHASEASHKPGIATILNRCRHFRSGCSSRTLRATVSITAEECVKLLDLHEEFVFFLQDFCLTAPCPPWMDAVKWRSEMLPVRLSDVEAARILRALCRLETFCNIFGVMDREVELKPEGKQQASWIGHTYDWAEVWDIFFGTMPPWEVEEIFCVRAYLRRKYAGIFAEIGNDVSRHIPGPHVYECQLHLEHMADMGPNFLYRVLHEPHKRRRDMVERNIDSAAWSIFELMIFMIEPWGPGSLATKHCGYGIPVSSLPHVERPNLKYIRYRGRGGSVDGTHLDELFRHPGMGDYDGWNWYSLIWDDERLLKLKAPL</sequence>
<gene>
    <name evidence="1" type="ORF">CISG_07123</name>
</gene>
<reference evidence="2" key="1">
    <citation type="journal article" date="2010" name="Genome Res.">
        <title>Population genomic sequencing of Coccidioides fungi reveals recent hybridization and transposon control.</title>
        <authorList>
            <person name="Neafsey D.E."/>
            <person name="Barker B.M."/>
            <person name="Sharpton T.J."/>
            <person name="Stajich J.E."/>
            <person name="Park D.J."/>
            <person name="Whiston E."/>
            <person name="Hung C.-Y."/>
            <person name="McMahan C."/>
            <person name="White J."/>
            <person name="Sykes S."/>
            <person name="Heiman D."/>
            <person name="Young S."/>
            <person name="Zeng Q."/>
            <person name="Abouelleil A."/>
            <person name="Aftuck L."/>
            <person name="Bessette D."/>
            <person name="Brown A."/>
            <person name="FitzGerald M."/>
            <person name="Lui A."/>
            <person name="Macdonald J.P."/>
            <person name="Priest M."/>
            <person name="Orbach M.J."/>
            <person name="Galgiani J.N."/>
            <person name="Kirkland T.N."/>
            <person name="Cole G.T."/>
            <person name="Birren B.W."/>
            <person name="Henn M.R."/>
            <person name="Taylor J.W."/>
            <person name="Rounsley S.D."/>
        </authorList>
    </citation>
    <scope>NUCLEOTIDE SEQUENCE [LARGE SCALE GENOMIC DNA]</scope>
    <source>
        <strain evidence="2">RMSCC 3703</strain>
    </source>
</reference>
<dbReference type="OrthoDB" id="5304511at2759"/>
<proteinExistence type="predicted"/>
<evidence type="ECO:0000313" key="1">
    <source>
        <dbReference type="EMBL" id="KMU78406.1"/>
    </source>
</evidence>